<evidence type="ECO:0000313" key="1">
    <source>
        <dbReference type="EMBL" id="NGP89678.1"/>
    </source>
</evidence>
<dbReference type="EMBL" id="JAALLS010000023">
    <property type="protein sequence ID" value="NGP89678.1"/>
    <property type="molecule type" value="Genomic_DNA"/>
</dbReference>
<reference evidence="1 2" key="1">
    <citation type="submission" date="2020-02" db="EMBL/GenBank/DDBJ databases">
        <title>Aliifodinibius halophilus 2W32, complete genome.</title>
        <authorList>
            <person name="Li Y."/>
            <person name="Wu S."/>
        </authorList>
    </citation>
    <scope>NUCLEOTIDE SEQUENCE [LARGE SCALE GENOMIC DNA]</scope>
    <source>
        <strain evidence="1 2">2W32</strain>
    </source>
</reference>
<evidence type="ECO:0000313" key="2">
    <source>
        <dbReference type="Proteomes" id="UP000479132"/>
    </source>
</evidence>
<sequence length="340" mass="39711">MLTHLHNLFTETTQRSTSPTERFIAGGLVALLNENEEIKSVFLQDVIQMNISEAVIKAEVLYPEDDCLVDIEIAGFSTLIFIKLNIDTKQDENQLWKYHILLNKLKRKHNDLEVRLINLTKDYVKGLERLSYARNRKLVINRIFWSQVCEMLCKFSSSNALVDSYLQFLNELRLGAMREMTKEDLQSLTLLPDLYEMVHGMMEVIKSEFLETFEASLFNQLKVKKRWIILNKSVIKGKGYSEIGLGIYLRSTPCIRAHIYVSKYQDQYNEIASYAYKYYDQEYVEQTREGLAIKFEQTLIQLVGDKSPKDRLVAITKDLLDEVKVVIRDSPHIKWNLSKF</sequence>
<protein>
    <submittedName>
        <fullName evidence="1">Uncharacterized protein</fullName>
    </submittedName>
</protein>
<dbReference type="RefSeq" id="WP_165270674.1">
    <property type="nucleotide sequence ID" value="NZ_JAALLS010000023.1"/>
</dbReference>
<name>A0A6M1T0Q3_9BACT</name>
<gene>
    <name evidence="1" type="ORF">G3569_15065</name>
</gene>
<comment type="caution">
    <text evidence="1">The sequence shown here is derived from an EMBL/GenBank/DDBJ whole genome shotgun (WGS) entry which is preliminary data.</text>
</comment>
<dbReference type="Proteomes" id="UP000479132">
    <property type="component" value="Unassembled WGS sequence"/>
</dbReference>
<organism evidence="1 2">
    <name type="scientific">Fodinibius halophilus</name>
    <dbReference type="NCBI Taxonomy" id="1736908"/>
    <lineage>
        <taxon>Bacteria</taxon>
        <taxon>Pseudomonadati</taxon>
        <taxon>Balneolota</taxon>
        <taxon>Balneolia</taxon>
        <taxon>Balneolales</taxon>
        <taxon>Balneolaceae</taxon>
        <taxon>Fodinibius</taxon>
    </lineage>
</organism>
<keyword evidence="2" id="KW-1185">Reference proteome</keyword>
<proteinExistence type="predicted"/>
<accession>A0A6M1T0Q3</accession>
<dbReference type="AlphaFoldDB" id="A0A6M1T0Q3"/>